<evidence type="ECO:0000256" key="5">
    <source>
        <dbReference type="ARBA" id="ARBA00022452"/>
    </source>
</evidence>
<feature type="compositionally biased region" description="Polar residues" evidence="11">
    <location>
        <begin position="98"/>
        <end position="115"/>
    </location>
</feature>
<evidence type="ECO:0000256" key="1">
    <source>
        <dbReference type="ARBA" id="ARBA00004241"/>
    </source>
</evidence>
<reference evidence="14 15" key="1">
    <citation type="submission" date="2020-09" db="EMBL/GenBank/DDBJ databases">
        <title>Genome sequences of Mycetohabitans spp.</title>
        <authorList>
            <person name="Carter M.E."/>
            <person name="Carpenter S.C.D."/>
            <person name="Bogdanove A.J."/>
        </authorList>
    </citation>
    <scope>NUCLEOTIDE SEQUENCE [LARGE SCALE GENOMIC DNA]</scope>
    <source>
        <strain evidence="14 15">B12</strain>
        <plasmid evidence="14 15">megaplasmid</plasmid>
    </source>
</reference>
<feature type="region of interest" description="Disordered" evidence="11">
    <location>
        <begin position="245"/>
        <end position="302"/>
    </location>
</feature>
<keyword evidence="15" id="KW-1185">Reference proteome</keyword>
<feature type="domain" description="Trimeric autotransporter adhesin YadA-like stalk" evidence="13">
    <location>
        <begin position="345"/>
        <end position="377"/>
    </location>
</feature>
<keyword evidence="5" id="KW-1134">Transmembrane beta strand</keyword>
<evidence type="ECO:0000313" key="14">
    <source>
        <dbReference type="EMBL" id="WXK38283.1"/>
    </source>
</evidence>
<gene>
    <name evidence="14" type="ORF">IHE29_02930</name>
</gene>
<geneLocation type="plasmid" evidence="14 15">
    <name>megaplasmid</name>
</geneLocation>
<keyword evidence="14" id="KW-0614">Plasmid</keyword>
<comment type="similarity">
    <text evidence="3">Belongs to the autotransporter-2 (AT-2) (TC 1.B.40) family.</text>
</comment>
<keyword evidence="4" id="KW-0813">Transport</keyword>
<dbReference type="Pfam" id="PF05662">
    <property type="entry name" value="YadA_stalk"/>
    <property type="match status" value="1"/>
</dbReference>
<dbReference type="Gene3D" id="3.30.1300.30">
    <property type="entry name" value="GSPII I/J protein-like"/>
    <property type="match status" value="1"/>
</dbReference>
<dbReference type="InterPro" id="IPR008635">
    <property type="entry name" value="Coiled_stalk_dom"/>
</dbReference>
<keyword evidence="7" id="KW-0732">Signal</keyword>
<accession>A0ABZ2PTK7</accession>
<proteinExistence type="inferred from homology"/>
<sequence length="449" mass="47713">MSEVMRGFGYARPTLMQQIAFGCRSNYFIFRVSGNLRMVGIAAGIALSQAVAAADNVYVNNNGIGPFDPAFSSVARDVADYRSVAPLSPAVSPVPRRLQSSSQCSLTSAGPQSNNENRKSPATLKSPQILPHVSSELDQDFDKMDRKIAELIKEGQAQWAAIEMAAPERAEPDFPSSSHVRPAQLYDLGERASMMAEAAGLVKEALSNWEEASQQSETIRQQSAAETHMKNVYAHLFERAKARMAAASPVPTEDGSVVNTSSHAGLPEIGHSDSDQHSELVRYPDSDRPAPSESTSDSEPNHYALRRELLHSLVTELSTAPLRLPPGISIDDARVSVGAPGSERRIVNVARGTHSTDAVNKAQLDEAVARVDGDASAGIASAMAVAGLPQPTSAGRSIATASSASYRGRPGMAFGVSHVTSDDRWVIKLAASANGRGYFGAVAAGGFQW</sequence>
<dbReference type="SUPFAM" id="SSF54523">
    <property type="entry name" value="Pili subunits"/>
    <property type="match status" value="1"/>
</dbReference>
<dbReference type="Gene3D" id="2.150.10.10">
    <property type="entry name" value="Serralysin-like metalloprotease, C-terminal"/>
    <property type="match status" value="1"/>
</dbReference>
<evidence type="ECO:0000256" key="3">
    <source>
        <dbReference type="ARBA" id="ARBA00005848"/>
    </source>
</evidence>
<keyword evidence="6" id="KW-0812">Transmembrane</keyword>
<protein>
    <submittedName>
        <fullName evidence="14">YadA family autotransporter adhesin</fullName>
    </submittedName>
</protein>
<dbReference type="InterPro" id="IPR045584">
    <property type="entry name" value="Pilin-like"/>
</dbReference>
<keyword evidence="10" id="KW-0998">Cell outer membrane</keyword>
<evidence type="ECO:0000256" key="8">
    <source>
        <dbReference type="ARBA" id="ARBA00022927"/>
    </source>
</evidence>
<evidence type="ECO:0000256" key="11">
    <source>
        <dbReference type="SAM" id="MobiDB-lite"/>
    </source>
</evidence>
<dbReference type="InterPro" id="IPR011049">
    <property type="entry name" value="Serralysin-like_metalloprot_C"/>
</dbReference>
<name>A0ABZ2PTK7_9BURK</name>
<keyword evidence="9" id="KW-0472">Membrane</keyword>
<keyword evidence="8" id="KW-0653">Protein transport</keyword>
<dbReference type="Proteomes" id="UP001493153">
    <property type="component" value="Plasmid megaplasmid"/>
</dbReference>
<evidence type="ECO:0000256" key="7">
    <source>
        <dbReference type="ARBA" id="ARBA00022729"/>
    </source>
</evidence>
<feature type="region of interest" description="Disordered" evidence="11">
    <location>
        <begin position="89"/>
        <end position="131"/>
    </location>
</feature>
<evidence type="ECO:0000259" key="12">
    <source>
        <dbReference type="Pfam" id="PF03895"/>
    </source>
</evidence>
<evidence type="ECO:0000256" key="9">
    <source>
        <dbReference type="ARBA" id="ARBA00023136"/>
    </source>
</evidence>
<dbReference type="InterPro" id="IPR005594">
    <property type="entry name" value="YadA_C"/>
</dbReference>
<evidence type="ECO:0000256" key="6">
    <source>
        <dbReference type="ARBA" id="ARBA00022692"/>
    </source>
</evidence>
<evidence type="ECO:0000256" key="4">
    <source>
        <dbReference type="ARBA" id="ARBA00022448"/>
    </source>
</evidence>
<dbReference type="Pfam" id="PF03895">
    <property type="entry name" value="YadA_anchor"/>
    <property type="match status" value="1"/>
</dbReference>
<comment type="subcellular location">
    <subcellularLocation>
        <location evidence="2">Cell outer membrane</location>
    </subcellularLocation>
    <subcellularLocation>
        <location evidence="1">Cell surface</location>
    </subcellularLocation>
</comment>
<dbReference type="PROSITE" id="PS51257">
    <property type="entry name" value="PROKAR_LIPOPROTEIN"/>
    <property type="match status" value="1"/>
</dbReference>
<evidence type="ECO:0000313" key="15">
    <source>
        <dbReference type="Proteomes" id="UP001493153"/>
    </source>
</evidence>
<organism evidence="14 15">
    <name type="scientific">Mycetohabitans rhizoxinica</name>
    <dbReference type="NCBI Taxonomy" id="412963"/>
    <lineage>
        <taxon>Bacteria</taxon>
        <taxon>Pseudomonadati</taxon>
        <taxon>Pseudomonadota</taxon>
        <taxon>Betaproteobacteria</taxon>
        <taxon>Burkholderiales</taxon>
        <taxon>Burkholderiaceae</taxon>
        <taxon>Mycetohabitans</taxon>
    </lineage>
</organism>
<dbReference type="RefSeq" id="WP_338910371.1">
    <property type="nucleotide sequence ID" value="NZ_CP062175.1"/>
</dbReference>
<dbReference type="EMBL" id="CP062175">
    <property type="protein sequence ID" value="WXK38283.1"/>
    <property type="molecule type" value="Genomic_DNA"/>
</dbReference>
<evidence type="ECO:0000259" key="13">
    <source>
        <dbReference type="Pfam" id="PF05662"/>
    </source>
</evidence>
<feature type="compositionally biased region" description="Basic and acidic residues" evidence="11">
    <location>
        <begin position="270"/>
        <end position="290"/>
    </location>
</feature>
<evidence type="ECO:0000256" key="10">
    <source>
        <dbReference type="ARBA" id="ARBA00023237"/>
    </source>
</evidence>
<evidence type="ECO:0000256" key="2">
    <source>
        <dbReference type="ARBA" id="ARBA00004442"/>
    </source>
</evidence>
<feature type="domain" description="Trimeric autotransporter adhesin YadA-like C-terminal membrane anchor" evidence="12">
    <location>
        <begin position="389"/>
        <end position="449"/>
    </location>
</feature>